<dbReference type="PANTHER" id="PTHR14218:SF39">
    <property type="entry name" value="PEPTIDASE S53 DOMAIN-CONTAINING PROTEIN"/>
    <property type="match status" value="1"/>
</dbReference>
<dbReference type="EMBL" id="VXIT01000016">
    <property type="protein sequence ID" value="KAA6407690.1"/>
    <property type="molecule type" value="Genomic_DNA"/>
</dbReference>
<evidence type="ECO:0000259" key="1">
    <source>
        <dbReference type="Pfam" id="PF09286"/>
    </source>
</evidence>
<dbReference type="PANTHER" id="PTHR14218">
    <property type="entry name" value="PROTEASE S8 TRIPEPTIDYL PEPTIDASE I CLN2"/>
    <property type="match status" value="1"/>
</dbReference>
<dbReference type="GO" id="GO:0008240">
    <property type="term" value="F:tripeptidyl-peptidase activity"/>
    <property type="evidence" value="ECO:0007669"/>
    <property type="project" value="TreeGrafter"/>
</dbReference>
<dbReference type="AlphaFoldDB" id="A0A5M8PFL1"/>
<accession>A0A5M8PFL1</accession>
<reference evidence="2 3" key="1">
    <citation type="submission" date="2019-09" db="EMBL/GenBank/DDBJ databases">
        <title>The hologenome of the rock-dwelling lichen Lasallia pustulata.</title>
        <authorList>
            <person name="Greshake Tzovaras B."/>
            <person name="Segers F."/>
            <person name="Bicker A."/>
            <person name="Dal Grande F."/>
            <person name="Otte J."/>
            <person name="Hankeln T."/>
            <person name="Schmitt I."/>
            <person name="Ebersberger I."/>
        </authorList>
    </citation>
    <scope>NUCLEOTIDE SEQUENCE [LARGE SCALE GENOMIC DNA]</scope>
    <source>
        <strain evidence="2">A1-1</strain>
    </source>
</reference>
<dbReference type="InterPro" id="IPR015366">
    <property type="entry name" value="S53_propep"/>
</dbReference>
<sequence length="187" mass="20892">MGSAPRTELFGLFELFDSLRWCRSQDITSLPRALSSPRILILRLNNMTPAQLKVHAPVTGPVRESALDHSPPCVAGCDNSSSPRCKGLASCDNGHCPMSLSLDLRNEDLAEMLEDVEAGANTDGLERHLYEVFDPSHHCYSQHLTSAEMDELVKPSDDALELVHDWLLDNGIERHRLEYNSAKNWIK</sequence>
<dbReference type="InterPro" id="IPR050819">
    <property type="entry name" value="Tripeptidyl-peptidase_I"/>
</dbReference>
<gene>
    <name evidence="2" type="ORF">FRX48_08528</name>
</gene>
<dbReference type="OrthoDB" id="409122at2759"/>
<organism evidence="2 3">
    <name type="scientific">Lasallia pustulata</name>
    <dbReference type="NCBI Taxonomy" id="136370"/>
    <lineage>
        <taxon>Eukaryota</taxon>
        <taxon>Fungi</taxon>
        <taxon>Dikarya</taxon>
        <taxon>Ascomycota</taxon>
        <taxon>Pezizomycotina</taxon>
        <taxon>Lecanoromycetes</taxon>
        <taxon>OSLEUM clade</taxon>
        <taxon>Umbilicariomycetidae</taxon>
        <taxon>Umbilicariales</taxon>
        <taxon>Umbilicariaceae</taxon>
        <taxon>Lasallia</taxon>
    </lineage>
</organism>
<evidence type="ECO:0000313" key="2">
    <source>
        <dbReference type="EMBL" id="KAA6407690.1"/>
    </source>
</evidence>
<dbReference type="GO" id="GO:0006508">
    <property type="term" value="P:proteolysis"/>
    <property type="evidence" value="ECO:0007669"/>
    <property type="project" value="TreeGrafter"/>
</dbReference>
<dbReference type="SUPFAM" id="SSF54897">
    <property type="entry name" value="Protease propeptides/inhibitors"/>
    <property type="match status" value="1"/>
</dbReference>
<name>A0A5M8PFL1_9LECA</name>
<proteinExistence type="predicted"/>
<protein>
    <submittedName>
        <fullName evidence="2">Tripeptidyl peptidase</fullName>
    </submittedName>
</protein>
<dbReference type="GO" id="GO:0004175">
    <property type="term" value="F:endopeptidase activity"/>
    <property type="evidence" value="ECO:0007669"/>
    <property type="project" value="TreeGrafter"/>
</dbReference>
<dbReference type="Proteomes" id="UP000324767">
    <property type="component" value="Unassembled WGS sequence"/>
</dbReference>
<dbReference type="Pfam" id="PF09286">
    <property type="entry name" value="Pro-kuma_activ"/>
    <property type="match status" value="1"/>
</dbReference>
<comment type="caution">
    <text evidence="2">The sequence shown here is derived from an EMBL/GenBank/DDBJ whole genome shotgun (WGS) entry which is preliminary data.</text>
</comment>
<feature type="domain" description="Peptidase S53 activation" evidence="1">
    <location>
        <begin position="121"/>
        <end position="187"/>
    </location>
</feature>
<evidence type="ECO:0000313" key="3">
    <source>
        <dbReference type="Proteomes" id="UP000324767"/>
    </source>
</evidence>